<evidence type="ECO:0000313" key="5">
    <source>
        <dbReference type="Proteomes" id="UP000786662"/>
    </source>
</evidence>
<evidence type="ECO:0000313" key="4">
    <source>
        <dbReference type="EMBL" id="MBI2052579.1"/>
    </source>
</evidence>
<dbReference type="PRINTS" id="PR00078">
    <property type="entry name" value="G3PDHDRGNASE"/>
</dbReference>
<protein>
    <submittedName>
        <fullName evidence="4">Type I glyceraldehyde-3-phosphate dehydrogenase</fullName>
    </submittedName>
</protein>
<dbReference type="GO" id="GO:0016620">
    <property type="term" value="F:oxidoreductase activity, acting on the aldehyde or oxo group of donors, NAD or NADP as acceptor"/>
    <property type="evidence" value="ECO:0007669"/>
    <property type="project" value="InterPro"/>
</dbReference>
<dbReference type="EMBL" id="JACOYY010000077">
    <property type="protein sequence ID" value="MBI2052579.1"/>
    <property type="molecule type" value="Genomic_DNA"/>
</dbReference>
<evidence type="ECO:0000256" key="2">
    <source>
        <dbReference type="RuleBase" id="RU000397"/>
    </source>
</evidence>
<comment type="similarity">
    <text evidence="2">Belongs to the glyceraldehyde-3-phosphate dehydrogenase family.</text>
</comment>
<dbReference type="Proteomes" id="UP000786662">
    <property type="component" value="Unassembled WGS sequence"/>
</dbReference>
<dbReference type="InterPro" id="IPR020831">
    <property type="entry name" value="GlycerAld/Erythrose_P_DH"/>
</dbReference>
<dbReference type="SUPFAM" id="SSF51735">
    <property type="entry name" value="NAD(P)-binding Rossmann-fold domains"/>
    <property type="match status" value="1"/>
</dbReference>
<dbReference type="AlphaFoldDB" id="A0A9D6HR74"/>
<dbReference type="SMART" id="SM00846">
    <property type="entry name" value="Gp_dh_N"/>
    <property type="match status" value="1"/>
</dbReference>
<sequence>MRIAINGFGRIGRVFFRQAFNEAEVEIVAINDLVDVENLAYLLRRDTVYGEYEKPVEFRRGYLVVESQNIFVYSEKDPSKLPWKDLNVDVVVESSGEFTSYAKAKAHLDAGAKRVVITAPADADTPHILPGSNNDKINGTLLRITSDASCTTNAVVPVLNILQANPGVKKAMLNTVHGYTASQGLVDGPYRKDFLRGRAAAQNIVPSHTGAAEAVVWSQPWLKDSFETVAIRVPV</sequence>
<dbReference type="FunFam" id="3.40.50.720:FF:000001">
    <property type="entry name" value="Glyceraldehyde-3-phosphate dehydrogenase"/>
    <property type="match status" value="1"/>
</dbReference>
<dbReference type="PANTHER" id="PTHR43148">
    <property type="entry name" value="GLYCERALDEHYDE-3-PHOSPHATE DEHYDROGENASE 2"/>
    <property type="match status" value="1"/>
</dbReference>
<dbReference type="InterPro" id="IPR020829">
    <property type="entry name" value="GlycerAld_3-P_DH_cat"/>
</dbReference>
<organism evidence="4 5">
    <name type="scientific">Candidatus Sungiibacteriota bacterium</name>
    <dbReference type="NCBI Taxonomy" id="2750080"/>
    <lineage>
        <taxon>Bacteria</taxon>
        <taxon>Candidatus Sungiibacteriota</taxon>
    </lineage>
</organism>
<dbReference type="CDD" id="cd05214">
    <property type="entry name" value="GAPDH_I_N"/>
    <property type="match status" value="1"/>
</dbReference>
<dbReference type="InterPro" id="IPR020828">
    <property type="entry name" value="GlycerAld_3-P_DH_NAD(P)-bd"/>
</dbReference>
<accession>A0A9D6HR74</accession>
<proteinExistence type="inferred from homology"/>
<dbReference type="GO" id="GO:0051287">
    <property type="term" value="F:NAD binding"/>
    <property type="evidence" value="ECO:0007669"/>
    <property type="project" value="InterPro"/>
</dbReference>
<name>A0A9D6HR74_9BACT</name>
<dbReference type="Gene3D" id="3.40.50.720">
    <property type="entry name" value="NAD(P)-binding Rossmann-like Domain"/>
    <property type="match status" value="1"/>
</dbReference>
<dbReference type="Pfam" id="PF00044">
    <property type="entry name" value="Gp_dh_N"/>
    <property type="match status" value="1"/>
</dbReference>
<keyword evidence="1" id="KW-0560">Oxidoreductase</keyword>
<evidence type="ECO:0000259" key="3">
    <source>
        <dbReference type="SMART" id="SM00846"/>
    </source>
</evidence>
<dbReference type="SUPFAM" id="SSF55347">
    <property type="entry name" value="Glyceraldehyde-3-phosphate dehydrogenase-like, C-terminal domain"/>
    <property type="match status" value="1"/>
</dbReference>
<feature type="domain" description="Glyceraldehyde 3-phosphate dehydrogenase NAD(P) binding" evidence="3">
    <location>
        <begin position="1"/>
        <end position="150"/>
    </location>
</feature>
<dbReference type="InterPro" id="IPR036291">
    <property type="entry name" value="NAD(P)-bd_dom_sf"/>
</dbReference>
<evidence type="ECO:0000256" key="1">
    <source>
        <dbReference type="ARBA" id="ARBA00023002"/>
    </source>
</evidence>
<dbReference type="Pfam" id="PF02800">
    <property type="entry name" value="Gp_dh_C"/>
    <property type="match status" value="1"/>
</dbReference>
<comment type="caution">
    <text evidence="4">The sequence shown here is derived from an EMBL/GenBank/DDBJ whole genome shotgun (WGS) entry which is preliminary data.</text>
</comment>
<feature type="non-terminal residue" evidence="4">
    <location>
        <position position="235"/>
    </location>
</feature>
<reference evidence="4" key="1">
    <citation type="submission" date="2020-07" db="EMBL/GenBank/DDBJ databases">
        <title>Huge and variable diversity of episymbiotic CPR bacteria and DPANN archaea in groundwater ecosystems.</title>
        <authorList>
            <person name="He C.Y."/>
            <person name="Keren R."/>
            <person name="Whittaker M."/>
            <person name="Farag I.F."/>
            <person name="Doudna J."/>
            <person name="Cate J.H.D."/>
            <person name="Banfield J.F."/>
        </authorList>
    </citation>
    <scope>NUCLEOTIDE SEQUENCE</scope>
    <source>
        <strain evidence="4">NC_groundwater_191_Ag_S-0.1um_45_8</strain>
    </source>
</reference>
<gene>
    <name evidence="4" type="ORF">HYT38_02830</name>
</gene>